<name>A0ABQ3Y099_9ACTN</name>
<dbReference type="EMBL" id="BOMI01000033">
    <property type="protein sequence ID" value="GID73416.1"/>
    <property type="molecule type" value="Genomic_DNA"/>
</dbReference>
<evidence type="ECO:0000313" key="1">
    <source>
        <dbReference type="EMBL" id="GID73416.1"/>
    </source>
</evidence>
<gene>
    <name evidence="1" type="ORF">Ade02nite_20570</name>
</gene>
<organism evidence="1 2">
    <name type="scientific">Paractinoplanes deccanensis</name>
    <dbReference type="NCBI Taxonomy" id="113561"/>
    <lineage>
        <taxon>Bacteria</taxon>
        <taxon>Bacillati</taxon>
        <taxon>Actinomycetota</taxon>
        <taxon>Actinomycetes</taxon>
        <taxon>Micromonosporales</taxon>
        <taxon>Micromonosporaceae</taxon>
        <taxon>Paractinoplanes</taxon>
    </lineage>
</organism>
<accession>A0ABQ3Y099</accession>
<protein>
    <submittedName>
        <fullName evidence="1">Uncharacterized protein</fullName>
    </submittedName>
</protein>
<reference evidence="1 2" key="1">
    <citation type="submission" date="2021-01" db="EMBL/GenBank/DDBJ databases">
        <title>Whole genome shotgun sequence of Actinoplanes deccanensis NBRC 13994.</title>
        <authorList>
            <person name="Komaki H."/>
            <person name="Tamura T."/>
        </authorList>
    </citation>
    <scope>NUCLEOTIDE SEQUENCE [LARGE SCALE GENOMIC DNA]</scope>
    <source>
        <strain evidence="1 2">NBRC 13994</strain>
    </source>
</reference>
<dbReference type="RefSeq" id="WP_203761338.1">
    <property type="nucleotide sequence ID" value="NZ_BAAABO010000029.1"/>
</dbReference>
<proteinExistence type="predicted"/>
<sequence>MTSQLGPEERTAGDAMLSAVFSHWGVDYGPATGTFHRMPDEHGIVPCCGRHVDQIGRDWMTACTDDVTCTGPTL</sequence>
<comment type="caution">
    <text evidence="1">The sequence shown here is derived from an EMBL/GenBank/DDBJ whole genome shotgun (WGS) entry which is preliminary data.</text>
</comment>
<keyword evidence="2" id="KW-1185">Reference proteome</keyword>
<dbReference type="Proteomes" id="UP000609879">
    <property type="component" value="Unassembled WGS sequence"/>
</dbReference>
<evidence type="ECO:0000313" key="2">
    <source>
        <dbReference type="Proteomes" id="UP000609879"/>
    </source>
</evidence>